<protein>
    <recommendedName>
        <fullName evidence="8">Lipopolysaccharide export system permease protein LptG</fullName>
    </recommendedName>
</protein>
<feature type="transmembrane region" description="Helical" evidence="6">
    <location>
        <begin position="336"/>
        <end position="356"/>
    </location>
</feature>
<keyword evidence="3 6" id="KW-0812">Transmembrane</keyword>
<dbReference type="GO" id="GO:0055085">
    <property type="term" value="P:transmembrane transport"/>
    <property type="evidence" value="ECO:0007669"/>
    <property type="project" value="InterPro"/>
</dbReference>
<evidence type="ECO:0000256" key="3">
    <source>
        <dbReference type="ARBA" id="ARBA00022692"/>
    </source>
</evidence>
<feature type="transmembrane region" description="Helical" evidence="6">
    <location>
        <begin position="12"/>
        <end position="32"/>
    </location>
</feature>
<evidence type="ECO:0008006" key="8">
    <source>
        <dbReference type="Google" id="ProtNLM"/>
    </source>
</evidence>
<dbReference type="AlphaFoldDB" id="A0A3B1CUJ5"/>
<feature type="transmembrane region" description="Helical" evidence="6">
    <location>
        <begin position="52"/>
        <end position="77"/>
    </location>
</feature>
<dbReference type="Pfam" id="PF03739">
    <property type="entry name" value="LptF_LptG"/>
    <property type="match status" value="1"/>
</dbReference>
<evidence type="ECO:0000256" key="1">
    <source>
        <dbReference type="ARBA" id="ARBA00004651"/>
    </source>
</evidence>
<dbReference type="NCBIfam" id="TIGR04408">
    <property type="entry name" value="LptG_lptG"/>
    <property type="match status" value="1"/>
</dbReference>
<gene>
    <name evidence="7" type="ORF">MNBD_NITROSPINAE05-1026</name>
</gene>
<dbReference type="GO" id="GO:0043190">
    <property type="term" value="C:ATP-binding cassette (ABC) transporter complex"/>
    <property type="evidence" value="ECO:0007669"/>
    <property type="project" value="InterPro"/>
</dbReference>
<evidence type="ECO:0000256" key="4">
    <source>
        <dbReference type="ARBA" id="ARBA00022989"/>
    </source>
</evidence>
<dbReference type="PANTHER" id="PTHR33529">
    <property type="entry name" value="SLR0882 PROTEIN-RELATED"/>
    <property type="match status" value="1"/>
</dbReference>
<comment type="subcellular location">
    <subcellularLocation>
        <location evidence="1">Cell membrane</location>
        <topology evidence="1">Multi-pass membrane protein</topology>
    </subcellularLocation>
</comment>
<proteinExistence type="predicted"/>
<reference evidence="7" key="1">
    <citation type="submission" date="2018-06" db="EMBL/GenBank/DDBJ databases">
        <authorList>
            <person name="Zhirakovskaya E."/>
        </authorList>
    </citation>
    <scope>NUCLEOTIDE SEQUENCE</scope>
</reference>
<evidence type="ECO:0000256" key="5">
    <source>
        <dbReference type="ARBA" id="ARBA00023136"/>
    </source>
</evidence>
<dbReference type="GO" id="GO:0015920">
    <property type="term" value="P:lipopolysaccharide transport"/>
    <property type="evidence" value="ECO:0007669"/>
    <property type="project" value="TreeGrafter"/>
</dbReference>
<evidence type="ECO:0000313" key="7">
    <source>
        <dbReference type="EMBL" id="VAX27648.1"/>
    </source>
</evidence>
<keyword evidence="4 6" id="KW-1133">Transmembrane helix</keyword>
<keyword evidence="2" id="KW-1003">Cell membrane</keyword>
<name>A0A3B1CUJ5_9ZZZZ</name>
<evidence type="ECO:0000256" key="6">
    <source>
        <dbReference type="SAM" id="Phobius"/>
    </source>
</evidence>
<dbReference type="InterPro" id="IPR005495">
    <property type="entry name" value="LptG/LptF_permease"/>
</dbReference>
<accession>A0A3B1CUJ5</accession>
<keyword evidence="5 6" id="KW-0472">Membrane</keyword>
<sequence length="368" mass="41725">MILKRYTLKTFLSFYLMSTGGFVGIFLLGDFFDRVDDFLTRDAPLTSLFLYYIYKVPFVLFYMAPQSVLLATVLAISSLAKTNEIIAMKACGVSITRITLPIIGASLAVALLVIVNSEFISPTASQRMNHIFYVEVRKGTSFKDIETSNVWYKSKTGAIWNVGNYNPDNLTLETISIYLTTSNNQRITRRIDAEKAVWVDQHWEFMNGTVRNFGLDGLEKTDFFEQQSFAFPEVPSDFITIRRRPEEMSLRYMYDEIIEQQSEGKDVTEKWLDLNYRLSYPFIGVVLALIGIPLSLRSSRQGGLLFSVAVNLAIGISFSFFYAMCISMGRGGTFSPVFATWGPIALFTSIGFYLLLTVDSEKPLPFFE</sequence>
<dbReference type="PANTHER" id="PTHR33529:SF6">
    <property type="entry name" value="YJGP_YJGQ FAMILY PERMEASE"/>
    <property type="match status" value="1"/>
</dbReference>
<evidence type="ECO:0000256" key="2">
    <source>
        <dbReference type="ARBA" id="ARBA00022475"/>
    </source>
</evidence>
<feature type="transmembrane region" description="Helical" evidence="6">
    <location>
        <begin position="98"/>
        <end position="115"/>
    </location>
</feature>
<feature type="transmembrane region" description="Helical" evidence="6">
    <location>
        <begin position="303"/>
        <end position="324"/>
    </location>
</feature>
<organism evidence="7">
    <name type="scientific">hydrothermal vent metagenome</name>
    <dbReference type="NCBI Taxonomy" id="652676"/>
    <lineage>
        <taxon>unclassified sequences</taxon>
        <taxon>metagenomes</taxon>
        <taxon>ecological metagenomes</taxon>
    </lineage>
</organism>
<dbReference type="EMBL" id="UOGG01000037">
    <property type="protein sequence ID" value="VAX27648.1"/>
    <property type="molecule type" value="Genomic_DNA"/>
</dbReference>
<dbReference type="InterPro" id="IPR030923">
    <property type="entry name" value="LptG"/>
</dbReference>
<feature type="transmembrane region" description="Helical" evidence="6">
    <location>
        <begin position="278"/>
        <end position="296"/>
    </location>
</feature>